<organism evidence="2 3">
    <name type="scientific">Thlaspi arvense</name>
    <name type="common">Field penny-cress</name>
    <dbReference type="NCBI Taxonomy" id="13288"/>
    <lineage>
        <taxon>Eukaryota</taxon>
        <taxon>Viridiplantae</taxon>
        <taxon>Streptophyta</taxon>
        <taxon>Embryophyta</taxon>
        <taxon>Tracheophyta</taxon>
        <taxon>Spermatophyta</taxon>
        <taxon>Magnoliopsida</taxon>
        <taxon>eudicotyledons</taxon>
        <taxon>Gunneridae</taxon>
        <taxon>Pentapetalae</taxon>
        <taxon>rosids</taxon>
        <taxon>malvids</taxon>
        <taxon>Brassicales</taxon>
        <taxon>Brassicaceae</taxon>
        <taxon>Thlaspideae</taxon>
        <taxon>Thlaspi</taxon>
    </lineage>
</organism>
<evidence type="ECO:0000313" key="2">
    <source>
        <dbReference type="EMBL" id="CAH2038904.1"/>
    </source>
</evidence>
<dbReference type="EMBL" id="OU466857">
    <property type="protein sequence ID" value="CAH2038904.1"/>
    <property type="molecule type" value="Genomic_DNA"/>
</dbReference>
<dbReference type="Pfam" id="PF08268">
    <property type="entry name" value="FBA_3"/>
    <property type="match status" value="1"/>
</dbReference>
<protein>
    <recommendedName>
        <fullName evidence="1">F-box associated beta-propeller type 3 domain-containing protein</fullName>
    </recommendedName>
</protein>
<evidence type="ECO:0000313" key="3">
    <source>
        <dbReference type="Proteomes" id="UP000836841"/>
    </source>
</evidence>
<dbReference type="PANTHER" id="PTHR31111:SF125">
    <property type="entry name" value="F-BOX PROTEIN CPR30-LIKE"/>
    <property type="match status" value="1"/>
</dbReference>
<name>A0AAU9RIW9_THLAR</name>
<feature type="domain" description="F-box associated beta-propeller type 3" evidence="1">
    <location>
        <begin position="19"/>
        <end position="197"/>
    </location>
</feature>
<gene>
    <name evidence="2" type="ORF">TAV2_LOCUS3735</name>
</gene>
<evidence type="ECO:0000259" key="1">
    <source>
        <dbReference type="Pfam" id="PF08268"/>
    </source>
</evidence>
<proteinExistence type="predicted"/>
<dbReference type="Proteomes" id="UP000836841">
    <property type="component" value="Chromosome 1"/>
</dbReference>
<keyword evidence="3" id="KW-1185">Reference proteome</keyword>
<dbReference type="AlphaFoldDB" id="A0AAU9RIW9"/>
<sequence length="233" mass="26152">MIVVSLISVFSWPDSSPWEVTSENWVFDLKAGGGSWKKADLTPPDSSPPQVPLRGGVCIDGVIYYLAWIDFKAVVVSFNIRSEEFNMIQVPPRDGDEDLNFTNNLGILERGGKGVVALWTLEDVGSKKWSCKSRMHLVSSITFLIRGTTQKGKVLLKPEKLLSPFHILCYDLQSNDMRKIEIKGIPDHWFGVDKNSLVANLMFMDQSESVRGEEETIDQHLKQLAALLISKMP</sequence>
<dbReference type="NCBIfam" id="TIGR01640">
    <property type="entry name" value="F_box_assoc_1"/>
    <property type="match status" value="1"/>
</dbReference>
<reference evidence="2 3" key="1">
    <citation type="submission" date="2022-03" db="EMBL/GenBank/DDBJ databases">
        <authorList>
            <person name="Nunn A."/>
            <person name="Chopra R."/>
            <person name="Nunn A."/>
            <person name="Contreras Garrido A."/>
        </authorList>
    </citation>
    <scope>NUCLEOTIDE SEQUENCE [LARGE SCALE GENOMIC DNA]</scope>
</reference>
<dbReference type="InterPro" id="IPR013187">
    <property type="entry name" value="F-box-assoc_dom_typ3"/>
</dbReference>
<dbReference type="InterPro" id="IPR017451">
    <property type="entry name" value="F-box-assoc_interact_dom"/>
</dbReference>
<dbReference type="PANTHER" id="PTHR31111">
    <property type="entry name" value="BNAA05G37150D PROTEIN-RELATED"/>
    <property type="match status" value="1"/>
</dbReference>
<accession>A0AAU9RIW9</accession>